<dbReference type="GO" id="GO:0005524">
    <property type="term" value="F:ATP binding"/>
    <property type="evidence" value="ECO:0007669"/>
    <property type="project" value="UniProtKB-KW"/>
</dbReference>
<dbReference type="Pfam" id="PF07568">
    <property type="entry name" value="HisKA_2"/>
    <property type="match status" value="1"/>
</dbReference>
<dbReference type="Pfam" id="PF02518">
    <property type="entry name" value="HATPase_c"/>
    <property type="match status" value="1"/>
</dbReference>
<comment type="catalytic activity">
    <reaction evidence="1">
        <text>ATP + protein L-histidine = ADP + protein N-phospho-L-histidine.</text>
        <dbReference type="EC" id="2.7.13.3"/>
    </reaction>
</comment>
<comment type="caution">
    <text evidence="9">The sequence shown here is derived from an EMBL/GenBank/DDBJ whole genome shotgun (WGS) entry which is preliminary data.</text>
</comment>
<dbReference type="InterPro" id="IPR035965">
    <property type="entry name" value="PAS-like_dom_sf"/>
</dbReference>
<dbReference type="Gene3D" id="3.30.565.10">
    <property type="entry name" value="Histidine kinase-like ATPase, C-terminal domain"/>
    <property type="match status" value="1"/>
</dbReference>
<keyword evidence="3" id="KW-0597">Phosphoprotein</keyword>
<dbReference type="InterPro" id="IPR003594">
    <property type="entry name" value="HATPase_dom"/>
</dbReference>
<keyword evidence="5" id="KW-0547">Nucleotide-binding</keyword>
<keyword evidence="6" id="KW-0418">Kinase</keyword>
<dbReference type="SUPFAM" id="SSF55874">
    <property type="entry name" value="ATPase domain of HSP90 chaperone/DNA topoisomerase II/histidine kinase"/>
    <property type="match status" value="1"/>
</dbReference>
<dbReference type="Proteomes" id="UP000762703">
    <property type="component" value="Unassembled WGS sequence"/>
</dbReference>
<evidence type="ECO:0000256" key="1">
    <source>
        <dbReference type="ARBA" id="ARBA00000085"/>
    </source>
</evidence>
<reference evidence="9" key="1">
    <citation type="submission" date="2019-04" db="EMBL/GenBank/DDBJ databases">
        <title>Evolution of Biomass-Degrading Anaerobic Consortia Revealed by Metagenomics.</title>
        <authorList>
            <person name="Peng X."/>
        </authorList>
    </citation>
    <scope>NUCLEOTIDE SEQUENCE</scope>
    <source>
        <strain evidence="9">SIG12</strain>
    </source>
</reference>
<feature type="domain" description="Histidine kinase/HSP90-like ATPase" evidence="8">
    <location>
        <begin position="536"/>
        <end position="635"/>
    </location>
</feature>
<name>A0A8T3VHM4_9EURY</name>
<organism evidence="9 10">
    <name type="scientific">Methanobrevibacter millerae</name>
    <dbReference type="NCBI Taxonomy" id="230361"/>
    <lineage>
        <taxon>Archaea</taxon>
        <taxon>Methanobacteriati</taxon>
        <taxon>Methanobacteriota</taxon>
        <taxon>Methanomada group</taxon>
        <taxon>Methanobacteria</taxon>
        <taxon>Methanobacteriales</taxon>
        <taxon>Methanobacteriaceae</taxon>
        <taxon>Methanobrevibacter</taxon>
    </lineage>
</organism>
<dbReference type="PANTHER" id="PTHR41523:SF8">
    <property type="entry name" value="ETHYLENE RESPONSE SENSOR PROTEIN"/>
    <property type="match status" value="1"/>
</dbReference>
<evidence type="ECO:0000256" key="2">
    <source>
        <dbReference type="ARBA" id="ARBA00012438"/>
    </source>
</evidence>
<evidence type="ECO:0000259" key="8">
    <source>
        <dbReference type="SMART" id="SM00387"/>
    </source>
</evidence>
<dbReference type="Gene3D" id="3.30.450.20">
    <property type="entry name" value="PAS domain"/>
    <property type="match status" value="2"/>
</dbReference>
<sequence length="640" mass="74595">MIELIYINIISFLDNGAMMRVEKQYRQLEGIDEIRIFNSSQKDFYKPTPKEFDIKDLPFQELLDNISVEIHCLVPYENGKDFIIQSIGNFTLEKYNCTPDDVKGRLLSKMSPAFFEILYDELFEVYKTHETKEIRFVYYHKNKLSKLSNAKILFDMGRVFVTSHNVDTKTKKRIDLEYRDFDEDKNDIIENFSQTGSYYIVNGKYMWSQGIYNIINRAKEESDDYFNIVYDLVIPEDKHIVNKIFDSTNEDIAHCNEIIRIKTKDGVLKTVEVNVNSYLDENGVVIRQGMISDITQYSGDELTKPVDFLLDGFKNSTNLALLIEPLNKKQFKFSKGFYYLIEKDYEEFVYSRDIFNNIVEKDVVQRMNMLFDGEIDKIDETLNYYVDGNPDKKKVVDLYIERFEYGNDTHSLGFLTDITEERLKQEELINSNENRIILIKEIHHRVKNNLQVLSSFLNLEKRAYKNDPDLIIEHMQKRLNSLALLHENTYQSEDFKNINLKNYMLEHDKQTIAVVDLPNNVEFETYVDEDINLTIGVITPLLLIIDEITMNAIKHAFPDKTSKDNKITKRITNLGNNTAELIIKDNGVGVDDFGSISKNLGCEIIKSLTKQLGGHISLLNEENGTGYKLVFPTEMEHTSD</sequence>
<accession>A0A8T3VHM4</accession>
<dbReference type="AlphaFoldDB" id="A0A8T3VHM4"/>
<keyword evidence="4" id="KW-0808">Transferase</keyword>
<keyword evidence="7" id="KW-0067">ATP-binding</keyword>
<dbReference type="Pfam" id="PF08447">
    <property type="entry name" value="PAS_3"/>
    <property type="match status" value="1"/>
</dbReference>
<evidence type="ECO:0000256" key="4">
    <source>
        <dbReference type="ARBA" id="ARBA00022679"/>
    </source>
</evidence>
<dbReference type="SMART" id="SM00387">
    <property type="entry name" value="HATPase_c"/>
    <property type="match status" value="1"/>
</dbReference>
<protein>
    <recommendedName>
        <fullName evidence="2">histidine kinase</fullName>
        <ecNumber evidence="2">2.7.13.3</ecNumber>
    </recommendedName>
</protein>
<dbReference type="GO" id="GO:0004673">
    <property type="term" value="F:protein histidine kinase activity"/>
    <property type="evidence" value="ECO:0007669"/>
    <property type="project" value="UniProtKB-EC"/>
</dbReference>
<proteinExistence type="predicted"/>
<dbReference type="EMBL" id="SUTE01000002">
    <property type="protein sequence ID" value="MBE6504261.1"/>
    <property type="molecule type" value="Genomic_DNA"/>
</dbReference>
<dbReference type="InterPro" id="IPR013655">
    <property type="entry name" value="PAS_fold_3"/>
</dbReference>
<dbReference type="PANTHER" id="PTHR41523">
    <property type="entry name" value="TWO-COMPONENT SYSTEM SENSOR PROTEIN"/>
    <property type="match status" value="1"/>
</dbReference>
<dbReference type="InterPro" id="IPR036890">
    <property type="entry name" value="HATPase_C_sf"/>
</dbReference>
<evidence type="ECO:0000313" key="9">
    <source>
        <dbReference type="EMBL" id="MBE6504261.1"/>
    </source>
</evidence>
<dbReference type="EC" id="2.7.13.3" evidence="2"/>
<evidence type="ECO:0000313" key="10">
    <source>
        <dbReference type="Proteomes" id="UP000762703"/>
    </source>
</evidence>
<evidence type="ECO:0000256" key="5">
    <source>
        <dbReference type="ARBA" id="ARBA00022741"/>
    </source>
</evidence>
<evidence type="ECO:0000256" key="7">
    <source>
        <dbReference type="ARBA" id="ARBA00022840"/>
    </source>
</evidence>
<evidence type="ECO:0000256" key="3">
    <source>
        <dbReference type="ARBA" id="ARBA00022553"/>
    </source>
</evidence>
<evidence type="ECO:0000256" key="6">
    <source>
        <dbReference type="ARBA" id="ARBA00022777"/>
    </source>
</evidence>
<dbReference type="InterPro" id="IPR011495">
    <property type="entry name" value="Sig_transdc_His_kin_sub2_dim/P"/>
</dbReference>
<dbReference type="SUPFAM" id="SSF55785">
    <property type="entry name" value="PYP-like sensor domain (PAS domain)"/>
    <property type="match status" value="1"/>
</dbReference>
<gene>
    <name evidence="9" type="ORF">E7Z73_00755</name>
</gene>